<accession>A0A0A9EI47</accession>
<evidence type="ECO:0000313" key="1">
    <source>
        <dbReference type="EMBL" id="JAD95712.1"/>
    </source>
</evidence>
<proteinExistence type="predicted"/>
<name>A0A0A9EI47_ARUDO</name>
<reference evidence="1" key="1">
    <citation type="submission" date="2014-09" db="EMBL/GenBank/DDBJ databases">
        <authorList>
            <person name="Magalhaes I.L.F."/>
            <person name="Oliveira U."/>
            <person name="Santos F.R."/>
            <person name="Vidigal T.H.D.A."/>
            <person name="Brescovit A.D."/>
            <person name="Santos A.J."/>
        </authorList>
    </citation>
    <scope>NUCLEOTIDE SEQUENCE</scope>
    <source>
        <tissue evidence="1">Shoot tissue taken approximately 20 cm above the soil surface</tissue>
    </source>
</reference>
<sequence length="34" mass="3975">MLDRLQFMELAFVLSSVVLHSFPTQGRPYLDYTV</sequence>
<reference evidence="1" key="2">
    <citation type="journal article" date="2015" name="Data Brief">
        <title>Shoot transcriptome of the giant reed, Arundo donax.</title>
        <authorList>
            <person name="Barrero R.A."/>
            <person name="Guerrero F.D."/>
            <person name="Moolhuijzen P."/>
            <person name="Goolsby J.A."/>
            <person name="Tidwell J."/>
            <person name="Bellgard S.E."/>
            <person name="Bellgard M.I."/>
        </authorList>
    </citation>
    <scope>NUCLEOTIDE SEQUENCE</scope>
    <source>
        <tissue evidence="1">Shoot tissue taken approximately 20 cm above the soil surface</tissue>
    </source>
</reference>
<dbReference type="AlphaFoldDB" id="A0A0A9EI47"/>
<dbReference type="EMBL" id="GBRH01202183">
    <property type="protein sequence ID" value="JAD95712.1"/>
    <property type="molecule type" value="Transcribed_RNA"/>
</dbReference>
<protein>
    <submittedName>
        <fullName evidence="1">Uncharacterized protein</fullName>
    </submittedName>
</protein>
<organism evidence="1">
    <name type="scientific">Arundo donax</name>
    <name type="common">Giant reed</name>
    <name type="synonym">Donax arundinaceus</name>
    <dbReference type="NCBI Taxonomy" id="35708"/>
    <lineage>
        <taxon>Eukaryota</taxon>
        <taxon>Viridiplantae</taxon>
        <taxon>Streptophyta</taxon>
        <taxon>Embryophyta</taxon>
        <taxon>Tracheophyta</taxon>
        <taxon>Spermatophyta</taxon>
        <taxon>Magnoliopsida</taxon>
        <taxon>Liliopsida</taxon>
        <taxon>Poales</taxon>
        <taxon>Poaceae</taxon>
        <taxon>PACMAD clade</taxon>
        <taxon>Arundinoideae</taxon>
        <taxon>Arundineae</taxon>
        <taxon>Arundo</taxon>
    </lineage>
</organism>